<dbReference type="EMBL" id="BKCJ011179510">
    <property type="protein sequence ID" value="GFC99583.1"/>
    <property type="molecule type" value="Genomic_DNA"/>
</dbReference>
<feature type="region of interest" description="Disordered" evidence="1">
    <location>
        <begin position="55"/>
        <end position="89"/>
    </location>
</feature>
<gene>
    <name evidence="2" type="ORF">Tci_871553</name>
</gene>
<evidence type="ECO:0000256" key="1">
    <source>
        <dbReference type="SAM" id="MobiDB-lite"/>
    </source>
</evidence>
<comment type="caution">
    <text evidence="2">The sequence shown here is derived from an EMBL/GenBank/DDBJ whole genome shotgun (WGS) entry which is preliminary data.</text>
</comment>
<proteinExistence type="predicted"/>
<name>A0A699SRZ3_TANCI</name>
<feature type="non-terminal residue" evidence="2">
    <location>
        <position position="1"/>
    </location>
</feature>
<feature type="region of interest" description="Disordered" evidence="1">
    <location>
        <begin position="119"/>
        <end position="145"/>
    </location>
</feature>
<dbReference type="AlphaFoldDB" id="A0A699SRZ3"/>
<feature type="compositionally biased region" description="Basic and acidic residues" evidence="1">
    <location>
        <begin position="55"/>
        <end position="74"/>
    </location>
</feature>
<sequence length="145" mass="16015">VTTAKLITEVVTAAATQVVAASTPIPAAKPKTLTITAAPVVSTRRRKGVVIRDPEEELHTDTLAETPTLKDKGKGILIEAPKPMKKKDQVEMDAEFDANMKFLFKSREEMEKEDEEIIKNINETSTQKAAKRRKLGEEAQEADDL</sequence>
<organism evidence="2">
    <name type="scientific">Tanacetum cinerariifolium</name>
    <name type="common">Dalmatian daisy</name>
    <name type="synonym">Chrysanthemum cinerariifolium</name>
    <dbReference type="NCBI Taxonomy" id="118510"/>
    <lineage>
        <taxon>Eukaryota</taxon>
        <taxon>Viridiplantae</taxon>
        <taxon>Streptophyta</taxon>
        <taxon>Embryophyta</taxon>
        <taxon>Tracheophyta</taxon>
        <taxon>Spermatophyta</taxon>
        <taxon>Magnoliopsida</taxon>
        <taxon>eudicotyledons</taxon>
        <taxon>Gunneridae</taxon>
        <taxon>Pentapetalae</taxon>
        <taxon>asterids</taxon>
        <taxon>campanulids</taxon>
        <taxon>Asterales</taxon>
        <taxon>Asteraceae</taxon>
        <taxon>Asteroideae</taxon>
        <taxon>Anthemideae</taxon>
        <taxon>Anthemidinae</taxon>
        <taxon>Tanacetum</taxon>
    </lineage>
</organism>
<accession>A0A699SRZ3</accession>
<evidence type="ECO:0000313" key="2">
    <source>
        <dbReference type="EMBL" id="GFC99583.1"/>
    </source>
</evidence>
<reference evidence="2" key="1">
    <citation type="journal article" date="2019" name="Sci. Rep.">
        <title>Draft genome of Tanacetum cinerariifolium, the natural source of mosquito coil.</title>
        <authorList>
            <person name="Yamashiro T."/>
            <person name="Shiraishi A."/>
            <person name="Satake H."/>
            <person name="Nakayama K."/>
        </authorList>
    </citation>
    <scope>NUCLEOTIDE SEQUENCE</scope>
</reference>
<protein>
    <submittedName>
        <fullName evidence="2">Uncharacterized protein</fullName>
    </submittedName>
</protein>